<protein>
    <recommendedName>
        <fullName evidence="2">HNH nuclease domain-containing protein</fullName>
    </recommendedName>
</protein>
<evidence type="ECO:0000259" key="2">
    <source>
        <dbReference type="Pfam" id="PF13392"/>
    </source>
</evidence>
<dbReference type="Pfam" id="PF13392">
    <property type="entry name" value="HNH_3"/>
    <property type="match status" value="1"/>
</dbReference>
<dbReference type="EMBL" id="BMPI01000035">
    <property type="protein sequence ID" value="GGM53626.1"/>
    <property type="molecule type" value="Genomic_DNA"/>
</dbReference>
<evidence type="ECO:0000313" key="3">
    <source>
        <dbReference type="EMBL" id="GGM53626.1"/>
    </source>
</evidence>
<dbReference type="Gene3D" id="3.90.75.10">
    <property type="entry name" value="Homing Intron 3 (I-ppo) Encoded Endonuclease, Chain A"/>
    <property type="match status" value="1"/>
</dbReference>
<dbReference type="InterPro" id="IPR044930">
    <property type="entry name" value="Homing_endonuclease_His-Me"/>
</dbReference>
<feature type="domain" description="HNH nuclease" evidence="2">
    <location>
        <begin position="146"/>
        <end position="191"/>
    </location>
</feature>
<feature type="region of interest" description="Disordered" evidence="1">
    <location>
        <begin position="1"/>
        <end position="28"/>
    </location>
</feature>
<evidence type="ECO:0000256" key="1">
    <source>
        <dbReference type="SAM" id="MobiDB-lite"/>
    </source>
</evidence>
<proteinExistence type="predicted"/>
<dbReference type="InterPro" id="IPR044925">
    <property type="entry name" value="His-Me_finger_sf"/>
</dbReference>
<keyword evidence="4" id="KW-1185">Reference proteome</keyword>
<accession>A0A917X0C7</accession>
<sequence length="201" mass="21699">MDLHLHGGITADQGGPAPVGAVGSTGPTTHHLRAARRCDHCGVTFSHRMPALNPCGTECASVCRVPDCVLPLAVGDWCQPHGKRWRKFGNPLAGGPSRCRLPLADRHARFVPSGDADTCWEWTGSRNNQNYGHMSVRRSGKVKLLLAHRVAWEVANGQPIPDGLQVLHSCDNPPCCNPAHLSIGTQAENMQQMVARGRGRN</sequence>
<reference evidence="3" key="2">
    <citation type="submission" date="2020-09" db="EMBL/GenBank/DDBJ databases">
        <authorList>
            <person name="Sun Q."/>
            <person name="Ohkuma M."/>
        </authorList>
    </citation>
    <scope>NUCLEOTIDE SEQUENCE</scope>
    <source>
        <strain evidence="3">JCM 19831</strain>
    </source>
</reference>
<dbReference type="InterPro" id="IPR003615">
    <property type="entry name" value="HNH_nuc"/>
</dbReference>
<reference evidence="3" key="1">
    <citation type="journal article" date="2014" name="Int. J. Syst. Evol. Microbiol.">
        <title>Complete genome sequence of Corynebacterium casei LMG S-19264T (=DSM 44701T), isolated from a smear-ripened cheese.</title>
        <authorList>
            <consortium name="US DOE Joint Genome Institute (JGI-PGF)"/>
            <person name="Walter F."/>
            <person name="Albersmeier A."/>
            <person name="Kalinowski J."/>
            <person name="Ruckert C."/>
        </authorList>
    </citation>
    <scope>NUCLEOTIDE SEQUENCE</scope>
    <source>
        <strain evidence="3">JCM 19831</strain>
    </source>
</reference>
<gene>
    <name evidence="3" type="ORF">GCM10007977_064010</name>
</gene>
<dbReference type="Proteomes" id="UP000642070">
    <property type="component" value="Unassembled WGS sequence"/>
</dbReference>
<dbReference type="SUPFAM" id="SSF54060">
    <property type="entry name" value="His-Me finger endonucleases"/>
    <property type="match status" value="1"/>
</dbReference>
<name>A0A917X0C7_9ACTN</name>
<organism evidence="3 4">
    <name type="scientific">Dactylosporangium sucinum</name>
    <dbReference type="NCBI Taxonomy" id="1424081"/>
    <lineage>
        <taxon>Bacteria</taxon>
        <taxon>Bacillati</taxon>
        <taxon>Actinomycetota</taxon>
        <taxon>Actinomycetes</taxon>
        <taxon>Micromonosporales</taxon>
        <taxon>Micromonosporaceae</taxon>
        <taxon>Dactylosporangium</taxon>
    </lineage>
</organism>
<dbReference type="AlphaFoldDB" id="A0A917X0C7"/>
<dbReference type="RefSeq" id="WP_373294722.1">
    <property type="nucleotide sequence ID" value="NZ_BMPI01000035.1"/>
</dbReference>
<dbReference type="GO" id="GO:0004519">
    <property type="term" value="F:endonuclease activity"/>
    <property type="evidence" value="ECO:0007669"/>
    <property type="project" value="InterPro"/>
</dbReference>
<comment type="caution">
    <text evidence="3">The sequence shown here is derived from an EMBL/GenBank/DDBJ whole genome shotgun (WGS) entry which is preliminary data.</text>
</comment>
<evidence type="ECO:0000313" key="4">
    <source>
        <dbReference type="Proteomes" id="UP000642070"/>
    </source>
</evidence>